<protein>
    <submittedName>
        <fullName evidence="1">Uncharacterized protein</fullName>
    </submittedName>
</protein>
<sequence>MHEIEPYYNWRGYYTAETDASSPFFGREYSEFEFSQAVYNYFIHPQWDHFGSPTLFMKILYVDYEESICIFEMIGEWNDAINNDIMFLKRDVIEQLMEAGINKFIVIGENVFNFHSSDDCYYEEWFDEIEDGWIAFVNFRDHVRKEFEYAHIDHYLVMGGELEEVDWRSMSPMVFCKKIEDYVQKRLE</sequence>
<name>A0ABP3Y0E5_9FLAO</name>
<dbReference type="EMBL" id="BAAAFH010000007">
    <property type="protein sequence ID" value="GAA0875090.1"/>
    <property type="molecule type" value="Genomic_DNA"/>
</dbReference>
<dbReference type="RefSeq" id="WP_343786179.1">
    <property type="nucleotide sequence ID" value="NZ_BAAAFH010000007.1"/>
</dbReference>
<evidence type="ECO:0000313" key="1">
    <source>
        <dbReference type="EMBL" id="GAA0875090.1"/>
    </source>
</evidence>
<proteinExistence type="predicted"/>
<dbReference type="Proteomes" id="UP001501126">
    <property type="component" value="Unassembled WGS sequence"/>
</dbReference>
<accession>A0ABP3Y0E5</accession>
<keyword evidence="2" id="KW-1185">Reference proteome</keyword>
<comment type="caution">
    <text evidence="1">The sequence shown here is derived from an EMBL/GenBank/DDBJ whole genome shotgun (WGS) entry which is preliminary data.</text>
</comment>
<evidence type="ECO:0000313" key="2">
    <source>
        <dbReference type="Proteomes" id="UP001501126"/>
    </source>
</evidence>
<reference evidence="2" key="1">
    <citation type="journal article" date="2019" name="Int. J. Syst. Evol. Microbiol.">
        <title>The Global Catalogue of Microorganisms (GCM) 10K type strain sequencing project: providing services to taxonomists for standard genome sequencing and annotation.</title>
        <authorList>
            <consortium name="The Broad Institute Genomics Platform"/>
            <consortium name="The Broad Institute Genome Sequencing Center for Infectious Disease"/>
            <person name="Wu L."/>
            <person name="Ma J."/>
        </authorList>
    </citation>
    <scope>NUCLEOTIDE SEQUENCE [LARGE SCALE GENOMIC DNA]</scope>
    <source>
        <strain evidence="2">JCM 16083</strain>
    </source>
</reference>
<organism evidence="1 2">
    <name type="scientific">Wandonia haliotis</name>
    <dbReference type="NCBI Taxonomy" id="574963"/>
    <lineage>
        <taxon>Bacteria</taxon>
        <taxon>Pseudomonadati</taxon>
        <taxon>Bacteroidota</taxon>
        <taxon>Flavobacteriia</taxon>
        <taxon>Flavobacteriales</taxon>
        <taxon>Crocinitomicaceae</taxon>
        <taxon>Wandonia</taxon>
    </lineage>
</organism>
<gene>
    <name evidence="1" type="ORF">GCM10009118_14980</name>
</gene>